<evidence type="ECO:0000313" key="3">
    <source>
        <dbReference type="Proteomes" id="UP000224080"/>
    </source>
</evidence>
<sequence length="1045" mass="115801">MVSISRFVPSLTAPTIETTLALANLNFDFSLVKLEAPKEFLGLGNSLSRHRRESAEIGPTHITARKLGALFAQVVPSTPKLEEAYGKRVSEIAGSSDINPQGLRSDGIFADYIGADGTSIWAAATSGSPAISVHLLACMLARVWSAPEAISIWSELVAERKRALGTVNHAEPLGYGDLLASHVQISREQLAEWDNSARAWLRRADQAKKIEQTQVKLILDNITVCVNAKPTTYASTIDAWRSALVGMERLVKGESQNANDGGFLLALSSWHLYPDIAAFGDKFISQHDNIFPKGVILTIGLESSPMQGKRGVYWSLPLAHMKYYGDPVQAHATLSEAATRVTIDEFGVLVLGTIIAGWGAGGRNSMEAARMIITLHKAVQGQRYPKWLDIVASAASMLVDAKDVERTVLLKLINLARRRGSNFLCDPNSNPQPLFSLMQFEVFLPLLMDDEDRIDMLRKYAPTFFPEARADEVIIRYRFKGFLNQQQRQEEEEGGEGEKEDALAANDKSEEVPTITVSSSSSGRVRTETVVTHYATAMPLAERCGQVHQKAHHRWVDERLQGNVFSNSHVNTMESQSNKSKAITLLDMSDHQWQVQSDGFSAALRERQQEPAGWPESSERTFLDDNGDDSTTKTLTYHHFVGDPNSASLFVISDLYEAYKQASSAPLWARKPNLPKKSLRFDDIRETLERGRVDRKKLAQHLYPAKNNYQLDSEKSQRAKSYDDYFTSLNAVAEAHEVYNALGKGATINPNIISQKLYDAHWVKAMSVWKSVHASREYQFACISYFDTGTVNLPPSKFENVMALSSGDSLYISAPLLCDPSDKVAASSIRHMIGNVGKHGLLLLVPPPVPQVMTPELDNWRSIDHPVFEGRLEDTFRGTSLHLSFTDWSAPIDLGRGHRDAEAYVVESVVSVNDNGRWIADLDVLDSLKNGCGQFDHKFFFKSGCAHTPSSTATATATATTQTATLGDIVDKEISCITNWDEFLERPDTPSVAMTHNNWLARLSIAVLAIRRGDRVFVNDRFCIQCLEDLEAFDPALPAKVLFVV</sequence>
<organism evidence="2 3">
    <name type="scientific">Blastomyces parvus</name>
    <dbReference type="NCBI Taxonomy" id="2060905"/>
    <lineage>
        <taxon>Eukaryota</taxon>
        <taxon>Fungi</taxon>
        <taxon>Dikarya</taxon>
        <taxon>Ascomycota</taxon>
        <taxon>Pezizomycotina</taxon>
        <taxon>Eurotiomycetes</taxon>
        <taxon>Eurotiomycetidae</taxon>
        <taxon>Onygenales</taxon>
        <taxon>Ajellomycetaceae</taxon>
        <taxon>Blastomyces</taxon>
    </lineage>
</organism>
<feature type="region of interest" description="Disordered" evidence="1">
    <location>
        <begin position="486"/>
        <end position="523"/>
    </location>
</feature>
<evidence type="ECO:0000256" key="1">
    <source>
        <dbReference type="SAM" id="MobiDB-lite"/>
    </source>
</evidence>
<evidence type="ECO:0000313" key="2">
    <source>
        <dbReference type="EMBL" id="PGG96931.1"/>
    </source>
</evidence>
<proteinExistence type="predicted"/>
<feature type="compositionally biased region" description="Low complexity" evidence="1">
    <location>
        <begin position="512"/>
        <end position="523"/>
    </location>
</feature>
<feature type="compositionally biased region" description="Basic and acidic residues" evidence="1">
    <location>
        <begin position="496"/>
        <end position="511"/>
    </location>
</feature>
<protein>
    <submittedName>
        <fullName evidence="2">Uncharacterized protein</fullName>
    </submittedName>
</protein>
<dbReference type="AlphaFoldDB" id="A0A2B7WK97"/>
<name>A0A2B7WK97_9EURO</name>
<keyword evidence="3" id="KW-1185">Reference proteome</keyword>
<comment type="caution">
    <text evidence="2">The sequence shown here is derived from an EMBL/GenBank/DDBJ whole genome shotgun (WGS) entry which is preliminary data.</text>
</comment>
<dbReference type="OrthoDB" id="4200624at2759"/>
<gene>
    <name evidence="2" type="ORF">GX51_07579</name>
</gene>
<dbReference type="Proteomes" id="UP000224080">
    <property type="component" value="Unassembled WGS sequence"/>
</dbReference>
<reference evidence="2 3" key="1">
    <citation type="submission" date="2017-10" db="EMBL/GenBank/DDBJ databases">
        <title>Comparative genomics in systemic dimorphic fungi from Ajellomycetaceae.</title>
        <authorList>
            <person name="Munoz J.F."/>
            <person name="Mcewen J.G."/>
            <person name="Clay O.K."/>
            <person name="Cuomo C.A."/>
        </authorList>
    </citation>
    <scope>NUCLEOTIDE SEQUENCE [LARGE SCALE GENOMIC DNA]</scope>
    <source>
        <strain evidence="2 3">UAMH130</strain>
    </source>
</reference>
<dbReference type="EMBL" id="PDNC01000158">
    <property type="protein sequence ID" value="PGG96931.1"/>
    <property type="molecule type" value="Genomic_DNA"/>
</dbReference>
<accession>A0A2B7WK97</accession>